<evidence type="ECO:0000256" key="1">
    <source>
        <dbReference type="SAM" id="MobiDB-lite"/>
    </source>
</evidence>
<feature type="compositionally biased region" description="Pro residues" evidence="1">
    <location>
        <begin position="230"/>
        <end position="248"/>
    </location>
</feature>
<feature type="region of interest" description="Disordered" evidence="1">
    <location>
        <begin position="344"/>
        <end position="379"/>
    </location>
</feature>
<evidence type="ECO:0008006" key="4">
    <source>
        <dbReference type="Google" id="ProtNLM"/>
    </source>
</evidence>
<protein>
    <recommendedName>
        <fullName evidence="4">WH2 domain-containing protein</fullName>
    </recommendedName>
</protein>
<feature type="compositionally biased region" description="Low complexity" evidence="1">
    <location>
        <begin position="136"/>
        <end position="163"/>
    </location>
</feature>
<name>A0ABR2KQY1_9EUKA</name>
<evidence type="ECO:0000313" key="2">
    <source>
        <dbReference type="EMBL" id="KAK8893464.1"/>
    </source>
</evidence>
<dbReference type="EMBL" id="JAPFFF010000003">
    <property type="protein sequence ID" value="KAK8893464.1"/>
    <property type="molecule type" value="Genomic_DNA"/>
</dbReference>
<feature type="compositionally biased region" description="Low complexity" evidence="1">
    <location>
        <begin position="28"/>
        <end position="49"/>
    </location>
</feature>
<proteinExistence type="predicted"/>
<feature type="compositionally biased region" description="Basic and acidic residues" evidence="1">
    <location>
        <begin position="126"/>
        <end position="135"/>
    </location>
</feature>
<gene>
    <name evidence="2" type="ORF">M9Y10_021886</name>
</gene>
<comment type="caution">
    <text evidence="2">The sequence shown here is derived from an EMBL/GenBank/DDBJ whole genome shotgun (WGS) entry which is preliminary data.</text>
</comment>
<feature type="region of interest" description="Disordered" evidence="1">
    <location>
        <begin position="1"/>
        <end position="192"/>
    </location>
</feature>
<feature type="compositionally biased region" description="Polar residues" evidence="1">
    <location>
        <begin position="291"/>
        <end position="301"/>
    </location>
</feature>
<keyword evidence="3" id="KW-1185">Reference proteome</keyword>
<feature type="compositionally biased region" description="Polar residues" evidence="1">
    <location>
        <begin position="182"/>
        <end position="192"/>
    </location>
</feature>
<feature type="compositionally biased region" description="Polar residues" evidence="1">
    <location>
        <begin position="353"/>
        <end position="366"/>
    </location>
</feature>
<sequence>MQTNNSNNNDSKDHPELMSFANRRAMFSQNLASQQNQYSNNSPNANPSSRPIPKRRQSTPCMIPPPESISRPRVASPGASLIPPPQASSQNSTASPVATNPPRQISTPQTASPPPTNTLSTPKMTETPKVEEKETIPPMRSTTSSSITTPTSSSPSLKTPSDTSRGRVIWVKPDVKPANPLDSRNLTPDQILSNEEAFKIARERRKSDGAILHAQKMQLKQSSGDMPKVFIPPPPSKASPQVSNPPPVQKQEPQVQMQEPPPEVPPAAKVVERSAPVALAQAPAEPKKSSESLSTPSNNTAELPKFGSPVTNESNEKPKKDEPVQPQAFKNAFKFFASLGVTPRRLSDDIGNPSEQSEISSLQKSIDSGHRKRAFTDNH</sequence>
<organism evidence="2 3">
    <name type="scientific">Tritrichomonas musculus</name>
    <dbReference type="NCBI Taxonomy" id="1915356"/>
    <lineage>
        <taxon>Eukaryota</taxon>
        <taxon>Metamonada</taxon>
        <taxon>Parabasalia</taxon>
        <taxon>Tritrichomonadida</taxon>
        <taxon>Tritrichomonadidae</taxon>
        <taxon>Tritrichomonas</taxon>
    </lineage>
</organism>
<feature type="compositionally biased region" description="Polar residues" evidence="1">
    <location>
        <begin position="87"/>
        <end position="110"/>
    </location>
</feature>
<evidence type="ECO:0000313" key="3">
    <source>
        <dbReference type="Proteomes" id="UP001470230"/>
    </source>
</evidence>
<dbReference type="Proteomes" id="UP001470230">
    <property type="component" value="Unassembled WGS sequence"/>
</dbReference>
<accession>A0ABR2KQY1</accession>
<feature type="compositionally biased region" description="Basic and acidic residues" evidence="1">
    <location>
        <begin position="314"/>
        <end position="323"/>
    </location>
</feature>
<reference evidence="2 3" key="1">
    <citation type="submission" date="2024-04" db="EMBL/GenBank/DDBJ databases">
        <title>Tritrichomonas musculus Genome.</title>
        <authorList>
            <person name="Alves-Ferreira E."/>
            <person name="Grigg M."/>
            <person name="Lorenzi H."/>
            <person name="Galac M."/>
        </authorList>
    </citation>
    <scope>NUCLEOTIDE SEQUENCE [LARGE SCALE GENOMIC DNA]</scope>
    <source>
        <strain evidence="2 3">EAF2021</strain>
    </source>
</reference>
<feature type="region of interest" description="Disordered" evidence="1">
    <location>
        <begin position="204"/>
        <end position="328"/>
    </location>
</feature>
<feature type="compositionally biased region" description="Low complexity" evidence="1">
    <location>
        <begin position="249"/>
        <end position="258"/>
    </location>
</feature>